<evidence type="ECO:0000313" key="2">
    <source>
        <dbReference type="EMBL" id="JAH69244.1"/>
    </source>
</evidence>
<keyword evidence="1" id="KW-1133">Transmembrane helix</keyword>
<organism evidence="2">
    <name type="scientific">Anguilla anguilla</name>
    <name type="common">European freshwater eel</name>
    <name type="synonym">Muraena anguilla</name>
    <dbReference type="NCBI Taxonomy" id="7936"/>
    <lineage>
        <taxon>Eukaryota</taxon>
        <taxon>Metazoa</taxon>
        <taxon>Chordata</taxon>
        <taxon>Craniata</taxon>
        <taxon>Vertebrata</taxon>
        <taxon>Euteleostomi</taxon>
        <taxon>Actinopterygii</taxon>
        <taxon>Neopterygii</taxon>
        <taxon>Teleostei</taxon>
        <taxon>Anguilliformes</taxon>
        <taxon>Anguillidae</taxon>
        <taxon>Anguilla</taxon>
    </lineage>
</organism>
<dbReference type="AlphaFoldDB" id="A0A0E9UTS6"/>
<evidence type="ECO:0000256" key="1">
    <source>
        <dbReference type="SAM" id="Phobius"/>
    </source>
</evidence>
<feature type="transmembrane region" description="Helical" evidence="1">
    <location>
        <begin position="12"/>
        <end position="30"/>
    </location>
</feature>
<keyword evidence="1" id="KW-0472">Membrane</keyword>
<reference evidence="2" key="1">
    <citation type="submission" date="2014-11" db="EMBL/GenBank/DDBJ databases">
        <authorList>
            <person name="Amaro Gonzalez C."/>
        </authorList>
    </citation>
    <scope>NUCLEOTIDE SEQUENCE</scope>
</reference>
<proteinExistence type="predicted"/>
<sequence>MLQWRLCLRGICAVKLMCFVGADVQVLLIVSTPSTLNS</sequence>
<keyword evidence="1" id="KW-0812">Transmembrane</keyword>
<protein>
    <submittedName>
        <fullName evidence="2">Uncharacterized protein</fullName>
    </submittedName>
</protein>
<dbReference type="EMBL" id="GBXM01039333">
    <property type="protein sequence ID" value="JAH69244.1"/>
    <property type="molecule type" value="Transcribed_RNA"/>
</dbReference>
<reference evidence="2" key="2">
    <citation type="journal article" date="2015" name="Fish Shellfish Immunol.">
        <title>Early steps in the European eel (Anguilla anguilla)-Vibrio vulnificus interaction in the gills: Role of the RtxA13 toxin.</title>
        <authorList>
            <person name="Callol A."/>
            <person name="Pajuelo D."/>
            <person name="Ebbesson L."/>
            <person name="Teles M."/>
            <person name="MacKenzie S."/>
            <person name="Amaro C."/>
        </authorList>
    </citation>
    <scope>NUCLEOTIDE SEQUENCE</scope>
</reference>
<accession>A0A0E9UTS6</accession>
<name>A0A0E9UTS6_ANGAN</name>